<reference evidence="8 9" key="1">
    <citation type="submission" date="2020-12" db="EMBL/GenBank/DDBJ databases">
        <title>Metabolic potential, ecology and presence of endohyphal bacteria is reflected in genomic diversity of Mucoromycotina.</title>
        <authorList>
            <person name="Muszewska A."/>
            <person name="Okrasinska A."/>
            <person name="Steczkiewicz K."/>
            <person name="Drgas O."/>
            <person name="Orlowska M."/>
            <person name="Perlinska-Lenart U."/>
            <person name="Aleksandrzak-Piekarczyk T."/>
            <person name="Szatraj K."/>
            <person name="Zielenkiewicz U."/>
            <person name="Pilsyk S."/>
            <person name="Malc E."/>
            <person name="Mieczkowski P."/>
            <person name="Kruszewska J.S."/>
            <person name="Biernat P."/>
            <person name="Pawlowska J."/>
        </authorList>
    </citation>
    <scope>NUCLEOTIDE SEQUENCE [LARGE SCALE GENOMIC DNA]</scope>
    <source>
        <strain evidence="8 9">CBS 142.35</strain>
    </source>
</reference>
<dbReference type="Proteomes" id="UP000646827">
    <property type="component" value="Unassembled WGS sequence"/>
</dbReference>
<feature type="transmembrane region" description="Helical" evidence="6">
    <location>
        <begin position="107"/>
        <end position="125"/>
    </location>
</feature>
<dbReference type="EMBL" id="JAEPRB010000016">
    <property type="protein sequence ID" value="KAG2226513.1"/>
    <property type="molecule type" value="Genomic_DNA"/>
</dbReference>
<dbReference type="SUPFAM" id="SSF103473">
    <property type="entry name" value="MFS general substrate transporter"/>
    <property type="match status" value="1"/>
</dbReference>
<keyword evidence="9" id="KW-1185">Reference proteome</keyword>
<feature type="transmembrane region" description="Helical" evidence="6">
    <location>
        <begin position="299"/>
        <end position="323"/>
    </location>
</feature>
<keyword evidence="4 6" id="KW-1133">Transmembrane helix</keyword>
<feature type="transmembrane region" description="Helical" evidence="6">
    <location>
        <begin position="167"/>
        <end position="187"/>
    </location>
</feature>
<evidence type="ECO:0000256" key="6">
    <source>
        <dbReference type="SAM" id="Phobius"/>
    </source>
</evidence>
<evidence type="ECO:0000256" key="1">
    <source>
        <dbReference type="ARBA" id="ARBA00004141"/>
    </source>
</evidence>
<feature type="transmembrane region" description="Helical" evidence="6">
    <location>
        <begin position="389"/>
        <end position="409"/>
    </location>
</feature>
<dbReference type="InterPro" id="IPR011701">
    <property type="entry name" value="MFS"/>
</dbReference>
<evidence type="ECO:0000256" key="4">
    <source>
        <dbReference type="ARBA" id="ARBA00022989"/>
    </source>
</evidence>
<dbReference type="InterPro" id="IPR036259">
    <property type="entry name" value="MFS_trans_sf"/>
</dbReference>
<dbReference type="PANTHER" id="PTHR43791">
    <property type="entry name" value="PERMEASE-RELATED"/>
    <property type="match status" value="1"/>
</dbReference>
<evidence type="ECO:0000256" key="2">
    <source>
        <dbReference type="ARBA" id="ARBA00022448"/>
    </source>
</evidence>
<feature type="transmembrane region" description="Helical" evidence="6">
    <location>
        <begin position="335"/>
        <end position="355"/>
    </location>
</feature>
<evidence type="ECO:0000256" key="5">
    <source>
        <dbReference type="ARBA" id="ARBA00023136"/>
    </source>
</evidence>
<dbReference type="GO" id="GO:0022857">
    <property type="term" value="F:transmembrane transporter activity"/>
    <property type="evidence" value="ECO:0007669"/>
    <property type="project" value="InterPro"/>
</dbReference>
<comment type="subcellular location">
    <subcellularLocation>
        <location evidence="1">Membrane</location>
        <topology evidence="1">Multi-pass membrane protein</topology>
    </subcellularLocation>
</comment>
<dbReference type="AlphaFoldDB" id="A0A8H7SED0"/>
<evidence type="ECO:0000256" key="3">
    <source>
        <dbReference type="ARBA" id="ARBA00022692"/>
    </source>
</evidence>
<organism evidence="8 9">
    <name type="scientific">Circinella minor</name>
    <dbReference type="NCBI Taxonomy" id="1195481"/>
    <lineage>
        <taxon>Eukaryota</taxon>
        <taxon>Fungi</taxon>
        <taxon>Fungi incertae sedis</taxon>
        <taxon>Mucoromycota</taxon>
        <taxon>Mucoromycotina</taxon>
        <taxon>Mucoromycetes</taxon>
        <taxon>Mucorales</taxon>
        <taxon>Lichtheimiaceae</taxon>
        <taxon>Circinella</taxon>
    </lineage>
</organism>
<evidence type="ECO:0000313" key="8">
    <source>
        <dbReference type="EMBL" id="KAG2226513.1"/>
    </source>
</evidence>
<name>A0A8H7SED0_9FUNG</name>
<proteinExistence type="predicted"/>
<dbReference type="Pfam" id="PF07690">
    <property type="entry name" value="MFS_1"/>
    <property type="match status" value="1"/>
</dbReference>
<evidence type="ECO:0000259" key="7">
    <source>
        <dbReference type="PROSITE" id="PS50850"/>
    </source>
</evidence>
<dbReference type="PROSITE" id="PS50850">
    <property type="entry name" value="MFS"/>
    <property type="match status" value="1"/>
</dbReference>
<feature type="transmembrane region" description="Helical" evidence="6">
    <location>
        <begin position="364"/>
        <end position="383"/>
    </location>
</feature>
<gene>
    <name evidence="8" type="ORF">INT45_014257</name>
</gene>
<keyword evidence="2" id="KW-0813">Transport</keyword>
<sequence>MKVETNYNEEQLEEGQYKTSIMNYIKDEDNKQDNQSHDDNQIKKEKEDDDKKFIYTPEEKKLLRKINMATIPFIFAIVFLQYLDKVALNFSAVLGLFQDTGINGSEFSWLGSIFYLGYLLFQIPNQYCLQWFPMSKYLGTCLVLWGIVLGCTPLAQTFPQLLALRFLQGFFEASAYPCIQLLISIIYRRKEQVILYGILMCSNNLGIALGGLIGFGFLSLNGLYGLSSWKWCMIILGSTTVGVGVITFFFLPDKTNSRWYRLTPEEHEIVEDRMKDNKVVQNKVIKLNHIWEALKEIRFYCYMIICFLLHLVNGCTSIFSTTIIKNMGFSTMQSILLNIPSGFMAMFLVLLAVFLSRRFNENNYVGAFMCIITFVAMLLLTVLPISGAMLSGILLATTNPGSAIILSVIGNNVSGYTKKVFYNGAYLVAYCLGNFTGPLMMIENEAPRYTSGMIGYMIAAIVSGLLFLFARWTYVRDNRYRQQLKNEDGLPSFTTDENQPIDLTDREDLRFIYRP</sequence>
<dbReference type="PANTHER" id="PTHR43791:SF97">
    <property type="entry name" value="ALLANTOATE TRANSPORTER, PUTATIVE (AFU_ORTHOLOGUE AFUA_1G14700)-RELATED"/>
    <property type="match status" value="1"/>
</dbReference>
<feature type="transmembrane region" description="Helical" evidence="6">
    <location>
        <begin position="66"/>
        <end position="83"/>
    </location>
</feature>
<feature type="transmembrane region" description="Helical" evidence="6">
    <location>
        <begin position="421"/>
        <end position="442"/>
    </location>
</feature>
<feature type="transmembrane region" description="Helical" evidence="6">
    <location>
        <begin position="228"/>
        <end position="251"/>
    </location>
</feature>
<feature type="transmembrane region" description="Helical" evidence="6">
    <location>
        <begin position="454"/>
        <end position="474"/>
    </location>
</feature>
<feature type="transmembrane region" description="Helical" evidence="6">
    <location>
        <begin position="194"/>
        <end position="216"/>
    </location>
</feature>
<dbReference type="Gene3D" id="1.20.1250.20">
    <property type="entry name" value="MFS general substrate transporter like domains"/>
    <property type="match status" value="2"/>
</dbReference>
<keyword evidence="5 6" id="KW-0472">Membrane</keyword>
<evidence type="ECO:0000313" key="9">
    <source>
        <dbReference type="Proteomes" id="UP000646827"/>
    </source>
</evidence>
<dbReference type="GO" id="GO:0016020">
    <property type="term" value="C:membrane"/>
    <property type="evidence" value="ECO:0007669"/>
    <property type="project" value="UniProtKB-SubCell"/>
</dbReference>
<accession>A0A8H7SED0</accession>
<feature type="transmembrane region" description="Helical" evidence="6">
    <location>
        <begin position="137"/>
        <end position="155"/>
    </location>
</feature>
<comment type="caution">
    <text evidence="8">The sequence shown here is derived from an EMBL/GenBank/DDBJ whole genome shotgun (WGS) entry which is preliminary data.</text>
</comment>
<protein>
    <recommendedName>
        <fullName evidence="7">Major facilitator superfamily (MFS) profile domain-containing protein</fullName>
    </recommendedName>
</protein>
<dbReference type="InterPro" id="IPR020846">
    <property type="entry name" value="MFS_dom"/>
</dbReference>
<dbReference type="OrthoDB" id="6730379at2759"/>
<keyword evidence="3 6" id="KW-0812">Transmembrane</keyword>
<feature type="domain" description="Major facilitator superfamily (MFS) profile" evidence="7">
    <location>
        <begin position="70"/>
        <end position="478"/>
    </location>
</feature>